<dbReference type="InterPro" id="IPR036702">
    <property type="entry name" value="ComB-like_sf"/>
</dbReference>
<gene>
    <name evidence="1" type="ORF">OBE_07651</name>
</gene>
<dbReference type="AlphaFoldDB" id="K1SQV5"/>
<dbReference type="GO" id="GO:0050532">
    <property type="term" value="F:2-phosphosulfolactate phosphatase activity"/>
    <property type="evidence" value="ECO:0007669"/>
    <property type="project" value="InterPro"/>
</dbReference>
<dbReference type="EMBL" id="AJWZ01005260">
    <property type="protein sequence ID" value="EKC63072.1"/>
    <property type="molecule type" value="Genomic_DNA"/>
</dbReference>
<dbReference type="Gene3D" id="3.90.1560.10">
    <property type="entry name" value="ComB-like"/>
    <property type="match status" value="1"/>
</dbReference>
<organism evidence="1">
    <name type="scientific">human gut metagenome</name>
    <dbReference type="NCBI Taxonomy" id="408170"/>
    <lineage>
        <taxon>unclassified sequences</taxon>
        <taxon>metagenomes</taxon>
        <taxon>organismal metagenomes</taxon>
    </lineage>
</organism>
<reference evidence="1" key="1">
    <citation type="journal article" date="2013" name="Environ. Microbiol.">
        <title>Microbiota from the distal guts of lean and obese adolescents exhibit partial functional redundancy besides clear differences in community structure.</title>
        <authorList>
            <person name="Ferrer M."/>
            <person name="Ruiz A."/>
            <person name="Lanza F."/>
            <person name="Haange S.B."/>
            <person name="Oberbach A."/>
            <person name="Till H."/>
            <person name="Bargiela R."/>
            <person name="Campoy C."/>
            <person name="Segura M.T."/>
            <person name="Richter M."/>
            <person name="von Bergen M."/>
            <person name="Seifert J."/>
            <person name="Suarez A."/>
        </authorList>
    </citation>
    <scope>NUCLEOTIDE SEQUENCE</scope>
</reference>
<accession>K1SQV5</accession>
<dbReference type="GO" id="GO:0000287">
    <property type="term" value="F:magnesium ion binding"/>
    <property type="evidence" value="ECO:0007669"/>
    <property type="project" value="InterPro"/>
</dbReference>
<comment type="caution">
    <text evidence="1">The sequence shown here is derived from an EMBL/GenBank/DDBJ whole genome shotgun (WGS) entry which is preliminary data.</text>
</comment>
<proteinExistence type="predicted"/>
<dbReference type="InterPro" id="IPR005238">
    <property type="entry name" value="ComB-like"/>
</dbReference>
<name>K1SQV5_9ZZZZ</name>
<dbReference type="SUPFAM" id="SSF142823">
    <property type="entry name" value="ComB-like"/>
    <property type="match status" value="1"/>
</dbReference>
<protein>
    <submittedName>
        <fullName evidence="1">2-phosphosulfolactate phosphatase</fullName>
    </submittedName>
</protein>
<sequence length="102" mass="11674">MQKAIAEYIKKKNPEDVSLVCMGNGGLSEAEEDTLCAKYIKSLLEGENPNLDKEIEELKNIAGKRFFDPKLQNIFPERDFYLSTELNKFNFVLKVEKDDIGL</sequence>
<evidence type="ECO:0000313" key="1">
    <source>
        <dbReference type="EMBL" id="EKC63072.1"/>
    </source>
</evidence>
<dbReference type="Pfam" id="PF04029">
    <property type="entry name" value="2-ph_phosp"/>
    <property type="match status" value="1"/>
</dbReference>
<feature type="non-terminal residue" evidence="1">
    <location>
        <position position="102"/>
    </location>
</feature>